<dbReference type="EMBL" id="CABVGZ010000006">
    <property type="protein sequence ID" value="VVM53878.1"/>
    <property type="molecule type" value="Genomic_DNA"/>
</dbReference>
<evidence type="ECO:0000313" key="3">
    <source>
        <dbReference type="Proteomes" id="UP000326241"/>
    </source>
</evidence>
<reference evidence="2 3" key="1">
    <citation type="submission" date="2019-09" db="EMBL/GenBank/DDBJ databases">
        <authorList>
            <person name="Chandra G."/>
            <person name="Truman W A."/>
        </authorList>
    </citation>
    <scope>NUCLEOTIDE SEQUENCE [LARGE SCALE GENOMIC DNA]</scope>
    <source>
        <strain evidence="2">PS624</strain>
    </source>
</reference>
<sequence precursor="true">MPVINHYLLPCMLLGGLSLAACHTPEMRVTDQPVKPELNSAPERFVPVQRYGRYTLVEMHPNVAKQKLLLQVIDVDIPGAWNSTVADAMKYVLIRSGYRLCASTPENAAMFALPLPAAHIKLGPIVLRDALQVLAGSAWSMQVDEQLRQICFVSASNGVARDIPLQKTAILEISR</sequence>
<evidence type="ECO:0000313" key="2">
    <source>
        <dbReference type="EMBL" id="VVM53878.1"/>
    </source>
</evidence>
<dbReference type="Proteomes" id="UP000326241">
    <property type="component" value="Unassembled WGS sequence"/>
</dbReference>
<feature type="signal peptide" evidence="1">
    <location>
        <begin position="1"/>
        <end position="20"/>
    </location>
</feature>
<protein>
    <recommendedName>
        <fullName evidence="4">Lipoprotein</fullName>
    </recommendedName>
</protein>
<dbReference type="AlphaFoldDB" id="A0A5E6QF28"/>
<proteinExistence type="predicted"/>
<accession>A0A5E6QF28</accession>
<gene>
    <name evidence="2" type="ORF">PS624_00928</name>
</gene>
<organism evidence="2 3">
    <name type="scientific">Pseudomonas fluorescens</name>
    <dbReference type="NCBI Taxonomy" id="294"/>
    <lineage>
        <taxon>Bacteria</taxon>
        <taxon>Pseudomonadati</taxon>
        <taxon>Pseudomonadota</taxon>
        <taxon>Gammaproteobacteria</taxon>
        <taxon>Pseudomonadales</taxon>
        <taxon>Pseudomonadaceae</taxon>
        <taxon>Pseudomonas</taxon>
    </lineage>
</organism>
<feature type="chain" id="PRO_5022868139" description="Lipoprotein" evidence="1">
    <location>
        <begin position="21"/>
        <end position="175"/>
    </location>
</feature>
<name>A0A5E6QF28_PSEFL</name>
<evidence type="ECO:0008006" key="4">
    <source>
        <dbReference type="Google" id="ProtNLM"/>
    </source>
</evidence>
<dbReference type="InterPro" id="IPR022260">
    <property type="entry name" value="Integr_conj_element_PilL"/>
</dbReference>
<evidence type="ECO:0000256" key="1">
    <source>
        <dbReference type="SAM" id="SignalP"/>
    </source>
</evidence>
<dbReference type="RefSeq" id="WP_150774198.1">
    <property type="nucleotide sequence ID" value="NZ_CABVGZ010000006.1"/>
</dbReference>
<dbReference type="NCBIfam" id="TIGR03748">
    <property type="entry name" value="conj_PilL"/>
    <property type="match status" value="1"/>
</dbReference>
<keyword evidence="1" id="KW-0732">Signal</keyword>